<organism evidence="2 3">
    <name type="scientific">Maribacter polysiphoniae</name>
    <dbReference type="NCBI Taxonomy" id="429344"/>
    <lineage>
        <taxon>Bacteria</taxon>
        <taxon>Pseudomonadati</taxon>
        <taxon>Bacteroidota</taxon>
        <taxon>Flavobacteriia</taxon>
        <taxon>Flavobacteriales</taxon>
        <taxon>Flavobacteriaceae</taxon>
        <taxon>Maribacter</taxon>
    </lineage>
</organism>
<dbReference type="SUPFAM" id="SSF48452">
    <property type="entry name" value="TPR-like"/>
    <property type="match status" value="1"/>
</dbReference>
<gene>
    <name evidence="1" type="ORF">HZY62_05210</name>
    <name evidence="2" type="ORF">LX92_00173</name>
</gene>
<dbReference type="EMBL" id="JACWLN010000002">
    <property type="protein sequence ID" value="MBD1259978.1"/>
    <property type="molecule type" value="Genomic_DNA"/>
</dbReference>
<name>A0A316E4V7_9FLAO</name>
<dbReference type="Proteomes" id="UP000245667">
    <property type="component" value="Unassembled WGS sequence"/>
</dbReference>
<dbReference type="Gene3D" id="1.25.40.10">
    <property type="entry name" value="Tetratricopeptide repeat domain"/>
    <property type="match status" value="2"/>
</dbReference>
<keyword evidence="4" id="KW-1185">Reference proteome</keyword>
<accession>A0A316E4V7</accession>
<dbReference type="EMBL" id="QGGQ01000001">
    <property type="protein sequence ID" value="PWK25434.1"/>
    <property type="molecule type" value="Genomic_DNA"/>
</dbReference>
<proteinExistence type="predicted"/>
<sequence>MKILKIIFPLVVLIYPLWGVGQVKDMDIEESADVFLEEYSDTFQENFFEALKQKGIENYDKAINLLLECKLIDADNTVVDHELAKVYLVEKQYSMAQEYAVSAVLSDPGNLWYLNTLVSCIQMQGSSLDQMNINLPMTNNTLKGNLALIYFKQKNYDKALSVLSDMEKSTYTEGLKAKIEDSMKKSVVHIKKEKVVVRQETGKNPIEGLKQQLADLMVKKEYPELTKLSAQAMEDFPAQPYFYYINGHALNKTSKFKAAIEVLETALDYMLDDIPLLNKIYQELADAHSALNNPSKANMYLRKIKPGF</sequence>
<dbReference type="AlphaFoldDB" id="A0A316E4V7"/>
<protein>
    <recommendedName>
        <fullName evidence="5">Tetratricopeptide repeat protein</fullName>
    </recommendedName>
</protein>
<evidence type="ECO:0000313" key="3">
    <source>
        <dbReference type="Proteomes" id="UP000245667"/>
    </source>
</evidence>
<reference evidence="1 4" key="2">
    <citation type="submission" date="2020-07" db="EMBL/GenBank/DDBJ databases">
        <title>The draft genome sequence of Maribacter polysiphoniae KCTC 22021.</title>
        <authorList>
            <person name="Mu L."/>
        </authorList>
    </citation>
    <scope>NUCLEOTIDE SEQUENCE [LARGE SCALE GENOMIC DNA]</scope>
    <source>
        <strain evidence="1 4">KCTC 22021</strain>
    </source>
</reference>
<dbReference type="InterPro" id="IPR011990">
    <property type="entry name" value="TPR-like_helical_dom_sf"/>
</dbReference>
<evidence type="ECO:0000313" key="4">
    <source>
        <dbReference type="Proteomes" id="UP000651837"/>
    </source>
</evidence>
<dbReference type="Proteomes" id="UP000651837">
    <property type="component" value="Unassembled WGS sequence"/>
</dbReference>
<evidence type="ECO:0000313" key="1">
    <source>
        <dbReference type="EMBL" id="MBD1259978.1"/>
    </source>
</evidence>
<evidence type="ECO:0000313" key="2">
    <source>
        <dbReference type="EMBL" id="PWK25434.1"/>
    </source>
</evidence>
<reference evidence="2 3" key="1">
    <citation type="submission" date="2018-05" db="EMBL/GenBank/DDBJ databases">
        <title>Genomic Encyclopedia of Archaeal and Bacterial Type Strains, Phase II (KMG-II): from individual species to whole genera.</title>
        <authorList>
            <person name="Goeker M."/>
        </authorList>
    </citation>
    <scope>NUCLEOTIDE SEQUENCE [LARGE SCALE GENOMIC DNA]</scope>
    <source>
        <strain evidence="2 3">DSM 23514</strain>
    </source>
</reference>
<dbReference type="RefSeq" id="WP_109648386.1">
    <property type="nucleotide sequence ID" value="NZ_JACWLN010000002.1"/>
</dbReference>
<evidence type="ECO:0008006" key="5">
    <source>
        <dbReference type="Google" id="ProtNLM"/>
    </source>
</evidence>
<dbReference type="OrthoDB" id="1465784at2"/>
<comment type="caution">
    <text evidence="2">The sequence shown here is derived from an EMBL/GenBank/DDBJ whole genome shotgun (WGS) entry which is preliminary data.</text>
</comment>